<sequence length="134" mass="14469">MILPTGATVAVADGQTIRLFHNTGVKPGVHLVEITAAPPQSAHSGSGARHRTGSANPDGRRLVEDDFAAATAAFLNKLSLDGTIEHLVVVSDPRTLGEMRKHFNRDLRDKILRELVKDFSRRPIEDIASLIADA</sequence>
<reference evidence="2 3" key="1">
    <citation type="submission" date="2014-09" db="EMBL/GenBank/DDBJ databases">
        <title>Draft genome of Bradyrhizobium japonicum Is-34.</title>
        <authorList>
            <person name="Tsurumaru H."/>
            <person name="Yamakawa T."/>
            <person name="Hashimoto S."/>
            <person name="Okizaki K."/>
            <person name="Kanesaki Y."/>
            <person name="Yoshikawa H."/>
            <person name="Yajima S."/>
        </authorList>
    </citation>
    <scope>NUCLEOTIDE SEQUENCE [LARGE SCALE GENOMIC DNA]</scope>
    <source>
        <strain evidence="2 3">Is-34</strain>
    </source>
</reference>
<accession>A0A0A3XQ24</accession>
<dbReference type="Pfam" id="PF18856">
    <property type="entry name" value="baeRF_family12"/>
    <property type="match status" value="1"/>
</dbReference>
<evidence type="ECO:0000313" key="3">
    <source>
        <dbReference type="Proteomes" id="UP000030377"/>
    </source>
</evidence>
<proteinExistence type="predicted"/>
<dbReference type="EMBL" id="JRPN01000025">
    <property type="protein sequence ID" value="KGT75384.1"/>
    <property type="molecule type" value="Genomic_DNA"/>
</dbReference>
<comment type="caution">
    <text evidence="2">The sequence shown here is derived from an EMBL/GenBank/DDBJ whole genome shotgun (WGS) entry which is preliminary data.</text>
</comment>
<gene>
    <name evidence="2" type="ORF">MA20_33455</name>
</gene>
<dbReference type="RefSeq" id="WP_041958911.1">
    <property type="nucleotide sequence ID" value="NZ_JRPN01000025.1"/>
</dbReference>
<protein>
    <submittedName>
        <fullName evidence="2">AtsE</fullName>
    </submittedName>
</protein>
<evidence type="ECO:0000256" key="1">
    <source>
        <dbReference type="SAM" id="MobiDB-lite"/>
    </source>
</evidence>
<dbReference type="Proteomes" id="UP000030377">
    <property type="component" value="Unassembled WGS sequence"/>
</dbReference>
<feature type="region of interest" description="Disordered" evidence="1">
    <location>
        <begin position="36"/>
        <end position="60"/>
    </location>
</feature>
<organism evidence="2 3">
    <name type="scientific">Bradyrhizobium japonicum</name>
    <dbReference type="NCBI Taxonomy" id="375"/>
    <lineage>
        <taxon>Bacteria</taxon>
        <taxon>Pseudomonadati</taxon>
        <taxon>Pseudomonadota</taxon>
        <taxon>Alphaproteobacteria</taxon>
        <taxon>Hyphomicrobiales</taxon>
        <taxon>Nitrobacteraceae</taxon>
        <taxon>Bradyrhizobium</taxon>
    </lineage>
</organism>
<dbReference type="InterPro" id="IPR041374">
    <property type="entry name" value="BaeRF_family12"/>
</dbReference>
<evidence type="ECO:0000313" key="2">
    <source>
        <dbReference type="EMBL" id="KGT75384.1"/>
    </source>
</evidence>
<name>A0A0A3XQ24_BRAJP</name>
<dbReference type="AlphaFoldDB" id="A0A0A3XQ24"/>